<dbReference type="EMBL" id="UGSC01000001">
    <property type="protein sequence ID" value="SUA70278.1"/>
    <property type="molecule type" value="Genomic_DNA"/>
</dbReference>
<evidence type="ECO:0000313" key="3">
    <source>
        <dbReference type="EMBL" id="SUA70278.1"/>
    </source>
</evidence>
<keyword evidence="2" id="KW-1277">Toxin-antitoxin system</keyword>
<evidence type="ECO:0000256" key="1">
    <source>
        <dbReference type="ARBA" id="ARBA00007521"/>
    </source>
</evidence>
<comment type="similarity">
    <text evidence="1">Belongs to the PemK/MazF family.</text>
</comment>
<dbReference type="GeneID" id="93346503"/>
<dbReference type="EC" id="3.1.-.-" evidence="3"/>
<dbReference type="GO" id="GO:0004521">
    <property type="term" value="F:RNA endonuclease activity"/>
    <property type="evidence" value="ECO:0007669"/>
    <property type="project" value="TreeGrafter"/>
</dbReference>
<dbReference type="SUPFAM" id="SSF50118">
    <property type="entry name" value="Cell growth inhibitor/plasmid maintenance toxic component"/>
    <property type="match status" value="1"/>
</dbReference>
<reference evidence="3 4" key="1">
    <citation type="submission" date="2018-06" db="EMBL/GenBank/DDBJ databases">
        <authorList>
            <consortium name="Pathogen Informatics"/>
            <person name="Doyle S."/>
        </authorList>
    </citation>
    <scope>NUCLEOTIDE SEQUENCE [LARGE SCALE GENOMIC DNA]</scope>
    <source>
        <strain evidence="3 4">NCTC10343</strain>
    </source>
</reference>
<proteinExistence type="inferred from homology"/>
<accession>A0A378Y0C0</accession>
<evidence type="ECO:0000256" key="2">
    <source>
        <dbReference type="ARBA" id="ARBA00022649"/>
    </source>
</evidence>
<dbReference type="AlphaFoldDB" id="A0A378Y0C0"/>
<dbReference type="InterPro" id="IPR003477">
    <property type="entry name" value="PemK-like"/>
</dbReference>
<name>A0A378Y0C0_PAEPO</name>
<dbReference type="PANTHER" id="PTHR33988:SF2">
    <property type="entry name" value="ENDORIBONUCLEASE MAZF"/>
    <property type="match status" value="1"/>
</dbReference>
<keyword evidence="3" id="KW-0378">Hydrolase</keyword>
<protein>
    <submittedName>
        <fullName evidence="3">PemK family transcriptional regulator</fullName>
        <ecNumber evidence="3">3.1.-.-</ecNumber>
    </submittedName>
</protein>
<dbReference type="RefSeq" id="WP_019687670.1">
    <property type="nucleotide sequence ID" value="NZ_CP036496.1"/>
</dbReference>
<dbReference type="Proteomes" id="UP000254400">
    <property type="component" value="Unassembled WGS sequence"/>
</dbReference>
<dbReference type="GO" id="GO:0003677">
    <property type="term" value="F:DNA binding"/>
    <property type="evidence" value="ECO:0007669"/>
    <property type="project" value="InterPro"/>
</dbReference>
<gene>
    <name evidence="3" type="primary">ndoA_3</name>
    <name evidence="3" type="ORF">NCTC10343_03149</name>
</gene>
<dbReference type="InterPro" id="IPR011067">
    <property type="entry name" value="Plasmid_toxin/cell-grow_inhib"/>
</dbReference>
<dbReference type="GO" id="GO:0016787">
    <property type="term" value="F:hydrolase activity"/>
    <property type="evidence" value="ECO:0007669"/>
    <property type="project" value="UniProtKB-KW"/>
</dbReference>
<sequence length="126" mass="13952">MAVAVERVTREVKKMDVWIANLGETNGVKTNIQKGQRPVIVMSNNIGNKYSPVVMVVPLSAQTQKGNLPTHVLLDKDKCGFDRHSVALFEQMRVLDKKDLACKVASIPHEYESSLNSTYKVVAGIN</sequence>
<dbReference type="Pfam" id="PF02452">
    <property type="entry name" value="PemK_toxin"/>
    <property type="match status" value="1"/>
</dbReference>
<dbReference type="PANTHER" id="PTHR33988">
    <property type="entry name" value="ENDORIBONUCLEASE MAZF-RELATED"/>
    <property type="match status" value="1"/>
</dbReference>
<dbReference type="Gene3D" id="2.30.30.110">
    <property type="match status" value="1"/>
</dbReference>
<organism evidence="3 4">
    <name type="scientific">Paenibacillus polymyxa</name>
    <name type="common">Bacillus polymyxa</name>
    <dbReference type="NCBI Taxonomy" id="1406"/>
    <lineage>
        <taxon>Bacteria</taxon>
        <taxon>Bacillati</taxon>
        <taxon>Bacillota</taxon>
        <taxon>Bacilli</taxon>
        <taxon>Bacillales</taxon>
        <taxon>Paenibacillaceae</taxon>
        <taxon>Paenibacillus</taxon>
    </lineage>
</organism>
<dbReference type="GO" id="GO:0016075">
    <property type="term" value="P:rRNA catabolic process"/>
    <property type="evidence" value="ECO:0007669"/>
    <property type="project" value="TreeGrafter"/>
</dbReference>
<dbReference type="GO" id="GO:0006402">
    <property type="term" value="P:mRNA catabolic process"/>
    <property type="evidence" value="ECO:0007669"/>
    <property type="project" value="TreeGrafter"/>
</dbReference>
<evidence type="ECO:0000313" key="4">
    <source>
        <dbReference type="Proteomes" id="UP000254400"/>
    </source>
</evidence>